<feature type="non-terminal residue" evidence="1">
    <location>
        <position position="65"/>
    </location>
</feature>
<reference evidence="1 2" key="1">
    <citation type="submission" date="2020-02" db="EMBL/GenBank/DDBJ databases">
        <title>Broccoli isolated Pseudomonas sp.</title>
        <authorList>
            <person name="Fujikawa T."/>
            <person name="Sawada H."/>
        </authorList>
    </citation>
    <scope>NUCLEOTIDE SEQUENCE [LARGE SCALE GENOMIC DNA]</scope>
    <source>
        <strain evidence="1 2">MAFF212428</strain>
    </source>
</reference>
<dbReference type="Proteomes" id="UP000480410">
    <property type="component" value="Unassembled WGS sequence"/>
</dbReference>
<dbReference type="EMBL" id="JAAHBV010000930">
    <property type="protein sequence ID" value="NER62573.1"/>
    <property type="molecule type" value="Genomic_DNA"/>
</dbReference>
<name>A0A6M0D158_9PSED</name>
<proteinExistence type="predicted"/>
<dbReference type="Gene3D" id="3.55.50.30">
    <property type="match status" value="1"/>
</dbReference>
<accession>A0A6M0D158</accession>
<organism evidence="1 2">
    <name type="scientific">Pseudomonas brassicae</name>
    <dbReference type="NCBI Taxonomy" id="2708063"/>
    <lineage>
        <taxon>Bacteria</taxon>
        <taxon>Pseudomonadati</taxon>
        <taxon>Pseudomonadota</taxon>
        <taxon>Gammaproteobacteria</taxon>
        <taxon>Pseudomonadales</taxon>
        <taxon>Pseudomonadaceae</taxon>
        <taxon>Pseudomonas</taxon>
    </lineage>
</organism>
<sequence>MAASSSSARLRARAQKVEDPQNKVTFNFSNQPIAAVINTILGDLLQEDFSIAQGVSGEVSFSTAK</sequence>
<gene>
    <name evidence="1" type="ORF">G3435_26825</name>
</gene>
<protein>
    <submittedName>
        <fullName evidence="1">Uncharacterized protein</fullName>
    </submittedName>
</protein>
<comment type="caution">
    <text evidence="1">The sequence shown here is derived from an EMBL/GenBank/DDBJ whole genome shotgun (WGS) entry which is preliminary data.</text>
</comment>
<evidence type="ECO:0000313" key="2">
    <source>
        <dbReference type="Proteomes" id="UP000480410"/>
    </source>
</evidence>
<dbReference type="AlphaFoldDB" id="A0A6M0D158"/>
<evidence type="ECO:0000313" key="1">
    <source>
        <dbReference type="EMBL" id="NER62573.1"/>
    </source>
</evidence>